<protein>
    <submittedName>
        <fullName evidence="1">Uncharacterized protein</fullName>
    </submittedName>
</protein>
<accession>A0A3G4ZK75</accession>
<gene>
    <name evidence="1" type="ORF">Terrestrivirus1_114</name>
</gene>
<name>A0A3G4ZK75_9VIRU</name>
<proteinExistence type="predicted"/>
<reference evidence="1" key="1">
    <citation type="submission" date="2018-10" db="EMBL/GenBank/DDBJ databases">
        <title>Hidden diversity of soil giant viruses.</title>
        <authorList>
            <person name="Schulz F."/>
            <person name="Alteio L."/>
            <person name="Goudeau D."/>
            <person name="Ryan E.M."/>
            <person name="Malmstrom R.R."/>
            <person name="Blanchard J."/>
            <person name="Woyke T."/>
        </authorList>
    </citation>
    <scope>NUCLEOTIDE SEQUENCE</scope>
    <source>
        <strain evidence="1">TEV1</strain>
    </source>
</reference>
<sequence>MNSVAQKPQIAINADDEKLYRELMSVLNDPASYKPDEQEDSTSSGDFSKVLDTVIVELIKSKEKDGSLESSQVINVISSKLPDIFPLLVTVT</sequence>
<evidence type="ECO:0000313" key="1">
    <source>
        <dbReference type="EMBL" id="AYV75240.1"/>
    </source>
</evidence>
<organism evidence="1">
    <name type="scientific">Terrestrivirus sp</name>
    <dbReference type="NCBI Taxonomy" id="2487775"/>
    <lineage>
        <taxon>Viruses</taxon>
        <taxon>Varidnaviria</taxon>
        <taxon>Bamfordvirae</taxon>
        <taxon>Nucleocytoviricota</taxon>
        <taxon>Megaviricetes</taxon>
        <taxon>Imitervirales</taxon>
        <taxon>Mimiviridae</taxon>
        <taxon>Klosneuvirinae</taxon>
    </lineage>
</organism>
<dbReference type="EMBL" id="MK071979">
    <property type="protein sequence ID" value="AYV75240.1"/>
    <property type="molecule type" value="Genomic_DNA"/>
</dbReference>